<dbReference type="PANTHER" id="PTHR47916:SF1">
    <property type="entry name" value="3-HYDROXY-5-PHOSPHONOOXYPENTANE-2,4-DIONE THIOLASE"/>
    <property type="match status" value="1"/>
</dbReference>
<dbReference type="PIRSF" id="PIRSF038992">
    <property type="entry name" value="Aldolase_Ia"/>
    <property type="match status" value="1"/>
</dbReference>
<proteinExistence type="predicted"/>
<keyword evidence="2" id="KW-1185">Reference proteome</keyword>
<dbReference type="InterPro" id="IPR002915">
    <property type="entry name" value="DeoC/FbaB/LacD_aldolase"/>
</dbReference>
<dbReference type="RefSeq" id="WP_367637156.1">
    <property type="nucleotide sequence ID" value="NZ_JBFNQN010000004.1"/>
</dbReference>
<dbReference type="EMBL" id="JBFNQN010000004">
    <property type="protein sequence ID" value="MEW9264446.1"/>
    <property type="molecule type" value="Genomic_DNA"/>
</dbReference>
<dbReference type="PANTHER" id="PTHR47916">
    <property type="entry name" value="FRUCTOSE-BISPHOSPHATE ALDOLASE CLASS 1"/>
    <property type="match status" value="1"/>
</dbReference>
<dbReference type="InterPro" id="IPR050456">
    <property type="entry name" value="DeoC/FbaB_aldolase"/>
</dbReference>
<dbReference type="SMART" id="SM01133">
    <property type="entry name" value="DeoC"/>
    <property type="match status" value="1"/>
</dbReference>
<dbReference type="Pfam" id="PF01791">
    <property type="entry name" value="DeoC"/>
    <property type="match status" value="1"/>
</dbReference>
<evidence type="ECO:0000313" key="1">
    <source>
        <dbReference type="EMBL" id="MEW9264446.1"/>
    </source>
</evidence>
<sequence length="279" mass="29810">MTLFRLNRLFNPTSGRALDVAVDHGFFGERSFLTGIEDMRSVVATLVDAGPDAVQLTLGQARLLQSVPGKAKPALVLRTDVANVYGNPLDTHVFSRHVPHAIEEAVRLDAVAVCVNLMQLPGRPEIREACIRSIVDLRAEATRYGMPLMVEPLVMADNAGGGYMVDGDVDKIMTLVRQAVELGADLVKADPCDDVEEYHRVVEVAGDVPVLVRGGGRVPDAELLERTAAVLRAGASGIVYGRNVVQHPDPAGITAALMAVLHDGTSPAEALARLQERAA</sequence>
<evidence type="ECO:0000313" key="2">
    <source>
        <dbReference type="Proteomes" id="UP001555826"/>
    </source>
</evidence>
<dbReference type="Gene3D" id="3.20.20.70">
    <property type="entry name" value="Aldolase class I"/>
    <property type="match status" value="1"/>
</dbReference>
<reference evidence="1 2" key="1">
    <citation type="submission" date="2024-07" db="EMBL/GenBank/DDBJ databases">
        <authorList>
            <person name="Thanompreechachai J."/>
            <person name="Duangmal K."/>
        </authorList>
    </citation>
    <scope>NUCLEOTIDE SEQUENCE [LARGE SCALE GENOMIC DNA]</scope>
    <source>
        <strain evidence="1 2">KCTC 19886</strain>
    </source>
</reference>
<dbReference type="InterPro" id="IPR041720">
    <property type="entry name" value="FbaB-like"/>
</dbReference>
<dbReference type="SUPFAM" id="SSF51569">
    <property type="entry name" value="Aldolase"/>
    <property type="match status" value="1"/>
</dbReference>
<name>A0ABV3P490_9ACTN</name>
<accession>A0ABV3P490</accession>
<comment type="caution">
    <text evidence="1">The sequence shown here is derived from an EMBL/GenBank/DDBJ whole genome shotgun (WGS) entry which is preliminary data.</text>
</comment>
<organism evidence="1 2">
    <name type="scientific">Kineococcus endophyticus</name>
    <dbReference type="NCBI Taxonomy" id="1181883"/>
    <lineage>
        <taxon>Bacteria</taxon>
        <taxon>Bacillati</taxon>
        <taxon>Actinomycetota</taxon>
        <taxon>Actinomycetes</taxon>
        <taxon>Kineosporiales</taxon>
        <taxon>Kineosporiaceae</taxon>
        <taxon>Kineococcus</taxon>
    </lineage>
</organism>
<protein>
    <submittedName>
        <fullName evidence="1">Aldolase</fullName>
    </submittedName>
</protein>
<gene>
    <name evidence="1" type="ORF">AB1207_06780</name>
</gene>
<dbReference type="Proteomes" id="UP001555826">
    <property type="component" value="Unassembled WGS sequence"/>
</dbReference>
<dbReference type="InterPro" id="IPR013785">
    <property type="entry name" value="Aldolase_TIM"/>
</dbReference>